<gene>
    <name evidence="2" type="ORF">GT755_11810</name>
</gene>
<evidence type="ECO:0000313" key="3">
    <source>
        <dbReference type="Proteomes" id="UP000479526"/>
    </source>
</evidence>
<reference evidence="2 3" key="1">
    <citation type="submission" date="2020-01" db="EMBL/GenBank/DDBJ databases">
        <title>Herbidospora sp. NEAU-GS84 nov., a novel actinomycete isolated from soil.</title>
        <authorList>
            <person name="Han L."/>
        </authorList>
    </citation>
    <scope>NUCLEOTIDE SEQUENCE [LARGE SCALE GENOMIC DNA]</scope>
    <source>
        <strain evidence="2 3">NEAU-GS84</strain>
    </source>
</reference>
<evidence type="ECO:0000256" key="1">
    <source>
        <dbReference type="SAM" id="MobiDB-lite"/>
    </source>
</evidence>
<organism evidence="2 3">
    <name type="scientific">Herbidospora solisilvae</name>
    <dbReference type="NCBI Taxonomy" id="2696284"/>
    <lineage>
        <taxon>Bacteria</taxon>
        <taxon>Bacillati</taxon>
        <taxon>Actinomycetota</taxon>
        <taxon>Actinomycetes</taxon>
        <taxon>Streptosporangiales</taxon>
        <taxon>Streptosporangiaceae</taxon>
        <taxon>Herbidospora</taxon>
    </lineage>
</organism>
<dbReference type="EMBL" id="WXEW01000003">
    <property type="protein sequence ID" value="NAS22369.1"/>
    <property type="molecule type" value="Genomic_DNA"/>
</dbReference>
<feature type="compositionally biased region" description="Acidic residues" evidence="1">
    <location>
        <begin position="132"/>
        <end position="150"/>
    </location>
</feature>
<name>A0A7C9N0N7_9ACTN</name>
<feature type="region of interest" description="Disordered" evidence="1">
    <location>
        <begin position="131"/>
        <end position="163"/>
    </location>
</feature>
<protein>
    <submittedName>
        <fullName evidence="2">Uncharacterized protein</fullName>
    </submittedName>
</protein>
<evidence type="ECO:0000313" key="2">
    <source>
        <dbReference type="EMBL" id="NAS22369.1"/>
    </source>
</evidence>
<dbReference type="RefSeq" id="WP_156046096.1">
    <property type="nucleotide sequence ID" value="NZ_WXEW01000003.1"/>
</dbReference>
<accession>A0A7C9N0N7</accession>
<keyword evidence="3" id="KW-1185">Reference proteome</keyword>
<sequence length="252" mass="28294">MIKYRVKKRHIRIRPKIEWHHIHHYHRIFHTKHWLHKHHHHRRHFVHRHHHHKHDNHIIHNRCFNKHLHHLHEHHHKPKHHRHHGHHFEGMQGAQTAPRMDWNEGMDAGISAERRAVSASDRHCVPGHFYDEDGDDGFEEEDGFEDDDDLGGGAIGGPAGSAAQGSTITGVVHVAGKPVTLLPQLNAQVSGGSCPAGSTLVGGSWTVPLLSQGVPMAPIRSAASGTQWQMQFVNTGSLPTVVTVSSSCLAHS</sequence>
<comment type="caution">
    <text evidence="2">The sequence shown here is derived from an EMBL/GenBank/DDBJ whole genome shotgun (WGS) entry which is preliminary data.</text>
</comment>
<dbReference type="AlphaFoldDB" id="A0A7C9N0N7"/>
<dbReference type="Proteomes" id="UP000479526">
    <property type="component" value="Unassembled WGS sequence"/>
</dbReference>
<proteinExistence type="predicted"/>